<dbReference type="InterPro" id="IPR000916">
    <property type="entry name" value="Bet_v_I/MLP"/>
</dbReference>
<evidence type="ECO:0000313" key="6">
    <source>
        <dbReference type="Proteomes" id="UP001634007"/>
    </source>
</evidence>
<protein>
    <recommendedName>
        <fullName evidence="4">Bet v I/Major latex protein domain-containing protein</fullName>
    </recommendedName>
</protein>
<evidence type="ECO:0000259" key="4">
    <source>
        <dbReference type="Pfam" id="PF00407"/>
    </source>
</evidence>
<evidence type="ECO:0000256" key="2">
    <source>
        <dbReference type="ARBA" id="ARBA00022821"/>
    </source>
</evidence>
<feature type="domain" description="Bet v I/Major latex protein" evidence="4">
    <location>
        <begin position="44"/>
        <end position="176"/>
    </location>
</feature>
<evidence type="ECO:0000256" key="1">
    <source>
        <dbReference type="ARBA" id="ARBA00009744"/>
    </source>
</evidence>
<evidence type="ECO:0000313" key="5">
    <source>
        <dbReference type="EMBL" id="KAL3727544.1"/>
    </source>
</evidence>
<dbReference type="CDD" id="cd07816">
    <property type="entry name" value="Bet_v1-like"/>
    <property type="match status" value="1"/>
</dbReference>
<accession>A0ABD3JMH7</accession>
<dbReference type="PANTHER" id="PTHR31213:SF70">
    <property type="entry name" value="MAJOR ALLERGEN PRU AR 1-LIKE"/>
    <property type="match status" value="1"/>
</dbReference>
<comment type="similarity">
    <text evidence="1">Belongs to the BetVI family.</text>
</comment>
<dbReference type="InterPro" id="IPR023393">
    <property type="entry name" value="START-like_dom_sf"/>
</dbReference>
<dbReference type="Gene3D" id="3.30.530.20">
    <property type="match status" value="1"/>
</dbReference>
<keyword evidence="3" id="KW-0568">Pathogenesis-related protein</keyword>
<dbReference type="FunFam" id="3.30.530.20:FF:000007">
    <property type="entry name" value="Major pollen allergen Bet v 1-A"/>
    <property type="match status" value="1"/>
</dbReference>
<comment type="caution">
    <text evidence="5">The sequence shown here is derived from an EMBL/GenBank/DDBJ whole genome shotgun (WGS) entry which is preliminary data.</text>
</comment>
<evidence type="ECO:0000256" key="3">
    <source>
        <dbReference type="ARBA" id="ARBA00023265"/>
    </source>
</evidence>
<dbReference type="AlphaFoldDB" id="A0ABD3JMH7"/>
<dbReference type="Proteomes" id="UP001634007">
    <property type="component" value="Unassembled WGS sequence"/>
</dbReference>
<name>A0ABD3JMH7_EUCGL</name>
<organism evidence="5 6">
    <name type="scientific">Eucalyptus globulus</name>
    <name type="common">Tasmanian blue gum</name>
    <dbReference type="NCBI Taxonomy" id="34317"/>
    <lineage>
        <taxon>Eukaryota</taxon>
        <taxon>Viridiplantae</taxon>
        <taxon>Streptophyta</taxon>
        <taxon>Embryophyta</taxon>
        <taxon>Tracheophyta</taxon>
        <taxon>Spermatophyta</taxon>
        <taxon>Magnoliopsida</taxon>
        <taxon>eudicotyledons</taxon>
        <taxon>Gunneridae</taxon>
        <taxon>Pentapetalae</taxon>
        <taxon>rosids</taxon>
        <taxon>malvids</taxon>
        <taxon>Myrtales</taxon>
        <taxon>Myrtaceae</taxon>
        <taxon>Myrtoideae</taxon>
        <taxon>Eucalypteae</taxon>
        <taxon>Eucalyptus</taxon>
    </lineage>
</organism>
<proteinExistence type="inferred from homology"/>
<dbReference type="InterPro" id="IPR050279">
    <property type="entry name" value="Plant_def-hormone_signal"/>
</dbReference>
<keyword evidence="6" id="KW-1185">Reference proteome</keyword>
<dbReference type="GO" id="GO:0006952">
    <property type="term" value="P:defense response"/>
    <property type="evidence" value="ECO:0007669"/>
    <property type="project" value="UniProtKB-KW"/>
</dbReference>
<dbReference type="PRINTS" id="PR00634">
    <property type="entry name" value="BETALLERGEN"/>
</dbReference>
<keyword evidence="2" id="KW-0611">Plant defense</keyword>
<reference evidence="5 6" key="1">
    <citation type="submission" date="2024-11" db="EMBL/GenBank/DDBJ databases">
        <title>Chromosome-level genome assembly of Eucalyptus globulus Labill. provides insights into its genome evolution.</title>
        <authorList>
            <person name="Li X."/>
        </authorList>
    </citation>
    <scope>NUCLEOTIDE SEQUENCE [LARGE SCALE GENOMIC DNA]</scope>
    <source>
        <strain evidence="5">CL2024</strain>
        <tissue evidence="5">Fresh tender leaves</tissue>
    </source>
</reference>
<sequence length="200" mass="22725">MRTLHPINVSRSRLFHPKLTNLLNSTLFDCIVRVSLESNLKDIMGVFTFINEYTSPIPAARLFKALVLDSHNLIPKLMPQAIKSIDIIQGDGGVGTIKQINFIEGSQLGSMKNRVDEINEETFTYKYTMIDLNEKFESIAYEIKFELTPEGGSKNKMTSTYYTKGIVELKEEDVKEGKERALGMYRVAEAYLLQNPDTYA</sequence>
<dbReference type="SUPFAM" id="SSF55961">
    <property type="entry name" value="Bet v1-like"/>
    <property type="match status" value="1"/>
</dbReference>
<dbReference type="PANTHER" id="PTHR31213">
    <property type="entry name" value="OS08G0374000 PROTEIN-RELATED"/>
    <property type="match status" value="1"/>
</dbReference>
<dbReference type="Pfam" id="PF00407">
    <property type="entry name" value="Bet_v_1"/>
    <property type="match status" value="1"/>
</dbReference>
<dbReference type="EMBL" id="JBJKBG010000008">
    <property type="protein sequence ID" value="KAL3727544.1"/>
    <property type="molecule type" value="Genomic_DNA"/>
</dbReference>
<dbReference type="InterPro" id="IPR024949">
    <property type="entry name" value="Bet_v_I_allergen"/>
</dbReference>
<gene>
    <name evidence="5" type="ORF">ACJRO7_032303</name>
</gene>